<proteinExistence type="predicted"/>
<dbReference type="EMBL" id="KZ819362">
    <property type="protein sequence ID" value="PWN44288.1"/>
    <property type="molecule type" value="Genomic_DNA"/>
</dbReference>
<dbReference type="Proteomes" id="UP000245783">
    <property type="component" value="Unassembled WGS sequence"/>
</dbReference>
<feature type="transmembrane region" description="Helical" evidence="2">
    <location>
        <begin position="20"/>
        <end position="38"/>
    </location>
</feature>
<keyword evidence="2" id="KW-0472">Membrane</keyword>
<feature type="region of interest" description="Disordered" evidence="1">
    <location>
        <begin position="206"/>
        <end position="268"/>
    </location>
</feature>
<keyword evidence="2" id="KW-0812">Transmembrane</keyword>
<feature type="compositionally biased region" description="Polar residues" evidence="1">
    <location>
        <begin position="207"/>
        <end position="217"/>
    </location>
</feature>
<dbReference type="InParanoid" id="A0A316W5B8"/>
<dbReference type="RefSeq" id="XP_025371448.1">
    <property type="nucleotide sequence ID" value="XM_025516908.1"/>
</dbReference>
<keyword evidence="4" id="KW-1185">Reference proteome</keyword>
<evidence type="ECO:0000256" key="2">
    <source>
        <dbReference type="SAM" id="Phobius"/>
    </source>
</evidence>
<dbReference type="GeneID" id="37038778"/>
<organism evidence="3 4">
    <name type="scientific">Ceraceosorus guamensis</name>
    <dbReference type="NCBI Taxonomy" id="1522189"/>
    <lineage>
        <taxon>Eukaryota</taxon>
        <taxon>Fungi</taxon>
        <taxon>Dikarya</taxon>
        <taxon>Basidiomycota</taxon>
        <taxon>Ustilaginomycotina</taxon>
        <taxon>Exobasidiomycetes</taxon>
        <taxon>Ceraceosorales</taxon>
        <taxon>Ceraceosoraceae</taxon>
        <taxon>Ceraceosorus</taxon>
    </lineage>
</organism>
<accession>A0A316W5B8</accession>
<dbReference type="OrthoDB" id="10317762at2759"/>
<dbReference type="AlphaFoldDB" id="A0A316W5B8"/>
<protein>
    <submittedName>
        <fullName evidence="3">Uncharacterized protein</fullName>
    </submittedName>
</protein>
<feature type="region of interest" description="Disordered" evidence="1">
    <location>
        <begin position="57"/>
        <end position="79"/>
    </location>
</feature>
<reference evidence="3 4" key="1">
    <citation type="journal article" date="2018" name="Mol. Biol. Evol.">
        <title>Broad Genomic Sampling Reveals a Smut Pathogenic Ancestry of the Fungal Clade Ustilaginomycotina.</title>
        <authorList>
            <person name="Kijpornyongpan T."/>
            <person name="Mondo S.J."/>
            <person name="Barry K."/>
            <person name="Sandor L."/>
            <person name="Lee J."/>
            <person name="Lipzen A."/>
            <person name="Pangilinan J."/>
            <person name="LaButti K."/>
            <person name="Hainaut M."/>
            <person name="Henrissat B."/>
            <person name="Grigoriev I.V."/>
            <person name="Spatafora J.W."/>
            <person name="Aime M.C."/>
        </authorList>
    </citation>
    <scope>NUCLEOTIDE SEQUENCE [LARGE SCALE GENOMIC DNA]</scope>
    <source>
        <strain evidence="3 4">MCA 4658</strain>
    </source>
</reference>
<sequence length="322" mass="35577">MNGDAAPFARSKRRAAIDRLAGCAIGAGVLITMSLMLADRLALGRTWKWSASRSSRSDTYSQESGLRQASREESAFDSRSFEHGSWNNLETEQASEARRLRKRTVGQVLVRCAKASYRMLHAAQCSSTDTRVVEPEPQVRNTGAITKSEWRAALYEARSRKSGMTGARTVALMQLKPPDSIAKARARERQAERLLGMASPARLSRLGSKSKTFTAPQTGHADRVRPFKPAPGRSSPPRLHKGQPSTHGPLAHSWPNGHIDGAPHIKNEVDPLEPSLIVAHTDRVEDAWPLPEHRAQGFREAPVLRLGQLHIYDAPRIKMKIP</sequence>
<evidence type="ECO:0000256" key="1">
    <source>
        <dbReference type="SAM" id="MobiDB-lite"/>
    </source>
</evidence>
<feature type="compositionally biased region" description="Basic and acidic residues" evidence="1">
    <location>
        <begin position="69"/>
        <end position="79"/>
    </location>
</feature>
<keyword evidence="2" id="KW-1133">Transmembrane helix</keyword>
<name>A0A316W5B8_9BASI</name>
<gene>
    <name evidence="3" type="ORF">IE81DRAFT_365037</name>
</gene>
<evidence type="ECO:0000313" key="3">
    <source>
        <dbReference type="EMBL" id="PWN44288.1"/>
    </source>
</evidence>
<evidence type="ECO:0000313" key="4">
    <source>
        <dbReference type="Proteomes" id="UP000245783"/>
    </source>
</evidence>